<feature type="region of interest" description="Disordered" evidence="1">
    <location>
        <begin position="195"/>
        <end position="215"/>
    </location>
</feature>
<name>A0A397TGE8_9GLOM</name>
<evidence type="ECO:0000313" key="3">
    <source>
        <dbReference type="Proteomes" id="UP000265703"/>
    </source>
</evidence>
<sequence>MEHPQKSFSSFAYAILPKPTSFGKQPYSTPSILRNSSTPPRPKITTTSSTPPRPKITTTLSTPLTTTSSTPSRPKIISSLSHSKITTTSSTPLHPKIITTLSSSSRINIQNNTPSVSSSPSQQSVVTSNIIKRYSNINVLKSRQTSDHEEEAVSDNLEGSLRQVEEKNTLLREYNGIFGVEMDKLYEKNKALQERSKKRLKSKERSPDEANDIAGRSEMKHILKGQISDEYALDYDKIFIEYKPPENTPKWAYNAEKIRNEATNIEMLEYGVNDNNDKMTQYDDVSLTDLNLNYLLNSAEMNLIRSEDLDEIGESSQSVS</sequence>
<proteinExistence type="predicted"/>
<evidence type="ECO:0000313" key="2">
    <source>
        <dbReference type="EMBL" id="RIA97340.1"/>
    </source>
</evidence>
<dbReference type="AlphaFoldDB" id="A0A397TGE8"/>
<keyword evidence="3" id="KW-1185">Reference proteome</keyword>
<organism evidence="2 3">
    <name type="scientific">Glomus cerebriforme</name>
    <dbReference type="NCBI Taxonomy" id="658196"/>
    <lineage>
        <taxon>Eukaryota</taxon>
        <taxon>Fungi</taxon>
        <taxon>Fungi incertae sedis</taxon>
        <taxon>Mucoromycota</taxon>
        <taxon>Glomeromycotina</taxon>
        <taxon>Glomeromycetes</taxon>
        <taxon>Glomerales</taxon>
        <taxon>Glomeraceae</taxon>
        <taxon>Glomus</taxon>
    </lineage>
</organism>
<protein>
    <submittedName>
        <fullName evidence="2">Uncharacterized protein</fullName>
    </submittedName>
</protein>
<evidence type="ECO:0000256" key="1">
    <source>
        <dbReference type="SAM" id="MobiDB-lite"/>
    </source>
</evidence>
<feature type="compositionally biased region" description="Low complexity" evidence="1">
    <location>
        <begin position="57"/>
        <end position="72"/>
    </location>
</feature>
<feature type="region of interest" description="Disordered" evidence="1">
    <location>
        <begin position="18"/>
        <end position="76"/>
    </location>
</feature>
<feature type="compositionally biased region" description="Polar residues" evidence="1">
    <location>
        <begin position="22"/>
        <end position="50"/>
    </location>
</feature>
<accession>A0A397TGE8</accession>
<gene>
    <name evidence="2" type="ORF">C1645_814230</name>
</gene>
<comment type="caution">
    <text evidence="2">The sequence shown here is derived from an EMBL/GenBank/DDBJ whole genome shotgun (WGS) entry which is preliminary data.</text>
</comment>
<reference evidence="2 3" key="1">
    <citation type="submission" date="2018-06" db="EMBL/GenBank/DDBJ databases">
        <title>Comparative genomics reveals the genomic features of Rhizophagus irregularis, R. cerebriforme, R. diaphanum and Gigaspora rosea, and their symbiotic lifestyle signature.</title>
        <authorList>
            <person name="Morin E."/>
            <person name="San Clemente H."/>
            <person name="Chen E.C.H."/>
            <person name="De La Providencia I."/>
            <person name="Hainaut M."/>
            <person name="Kuo A."/>
            <person name="Kohler A."/>
            <person name="Murat C."/>
            <person name="Tang N."/>
            <person name="Roy S."/>
            <person name="Loubradou J."/>
            <person name="Henrissat B."/>
            <person name="Grigoriev I.V."/>
            <person name="Corradi N."/>
            <person name="Roux C."/>
            <person name="Martin F.M."/>
        </authorList>
    </citation>
    <scope>NUCLEOTIDE SEQUENCE [LARGE SCALE GENOMIC DNA]</scope>
    <source>
        <strain evidence="2 3">DAOM 227022</strain>
    </source>
</reference>
<dbReference type="Proteomes" id="UP000265703">
    <property type="component" value="Unassembled WGS sequence"/>
</dbReference>
<dbReference type="EMBL" id="QKYT01000031">
    <property type="protein sequence ID" value="RIA97340.1"/>
    <property type="molecule type" value="Genomic_DNA"/>
</dbReference>
<dbReference type="OrthoDB" id="2488866at2759"/>